<evidence type="ECO:0000313" key="2">
    <source>
        <dbReference type="EMBL" id="KAG4412415.1"/>
    </source>
</evidence>
<gene>
    <name evidence="2" type="ORF">IFR04_014457</name>
</gene>
<proteinExistence type="predicted"/>
<dbReference type="OrthoDB" id="2129688at2759"/>
<dbReference type="AlphaFoldDB" id="A0A8H7T4P2"/>
<comment type="caution">
    <text evidence="2">The sequence shown here is derived from an EMBL/GenBank/DDBJ whole genome shotgun (WGS) entry which is preliminary data.</text>
</comment>
<evidence type="ECO:0000313" key="3">
    <source>
        <dbReference type="Proteomes" id="UP000664132"/>
    </source>
</evidence>
<accession>A0A8H7T4P2</accession>
<keyword evidence="3" id="KW-1185">Reference proteome</keyword>
<protein>
    <recommendedName>
        <fullName evidence="4">BTB domain-containing protein</fullName>
    </recommendedName>
</protein>
<dbReference type="PANTHER" id="PTHR38119:SF2">
    <property type="entry name" value="TRANSCRIPTION FACTOR DOMAIN-CONTAINING PROTEIN"/>
    <property type="match status" value="1"/>
</dbReference>
<organism evidence="2 3">
    <name type="scientific">Cadophora malorum</name>
    <dbReference type="NCBI Taxonomy" id="108018"/>
    <lineage>
        <taxon>Eukaryota</taxon>
        <taxon>Fungi</taxon>
        <taxon>Dikarya</taxon>
        <taxon>Ascomycota</taxon>
        <taxon>Pezizomycotina</taxon>
        <taxon>Leotiomycetes</taxon>
        <taxon>Helotiales</taxon>
        <taxon>Ploettnerulaceae</taxon>
        <taxon>Cadophora</taxon>
    </lineage>
</organism>
<evidence type="ECO:0000256" key="1">
    <source>
        <dbReference type="SAM" id="MobiDB-lite"/>
    </source>
</evidence>
<feature type="region of interest" description="Disordered" evidence="1">
    <location>
        <begin position="1"/>
        <end position="129"/>
    </location>
</feature>
<reference evidence="2" key="1">
    <citation type="submission" date="2021-02" db="EMBL/GenBank/DDBJ databases">
        <title>Genome sequence Cadophora malorum strain M34.</title>
        <authorList>
            <person name="Stefanovic E."/>
            <person name="Vu D."/>
            <person name="Scully C."/>
            <person name="Dijksterhuis J."/>
            <person name="Roader J."/>
            <person name="Houbraken J."/>
        </authorList>
    </citation>
    <scope>NUCLEOTIDE SEQUENCE</scope>
    <source>
        <strain evidence="2">M34</strain>
    </source>
</reference>
<name>A0A8H7T4P2_9HELO</name>
<dbReference type="PANTHER" id="PTHR38119">
    <property type="entry name" value="BTB DOMAIN-CONTAINING PROTEIN-RELATED"/>
    <property type="match status" value="1"/>
</dbReference>
<sequence>MHPHGSDSRPATPNGMEHHRMESATPVPTQNGHPIAQMAGSRRASRIPGLGHPDSRNGRDYPTPRQQAARMYDDRQGGLTPGADDEDTNSYSRASSYVPGEERGSSNIFGGQSYAQGTPQYNSTPTGHGFGNDSYGYQNSLIGGYMNGMSNGVNHTMNGGLVEYYSNGSGHHRSFSGAGAVYPDASPEPVDERTNAYPQFNDADIRIISPSGKTWKLHSIILMKASPVFARLLDANSGITVTRRMRDEGNFIKWTIIMTADHKARGVDPEGLKYMKFDKINSKDKGFNIMSNRNGLGESAGYNKLYDNFFRCVYNLEPNFADDDDQARPMIMDATNLLQAAVWLEAVPCVRLIIEANFLRLNQVLWKHIGDRPEGWIQVAARLQSPLMFRECLIHIVGKYHLENGVDRTFLNKRDHGPVAPKIWALIVQKAKELKDKKLRVERVLMEFYPDRMIHKEDPETIPGRAIYAADIYLWQALVVFRQFITSAFFSNFHHKAKDGGLSFYRTIGAADATYLRAETLDKFHQSFDMSPKAKGLLIAALEQIKAEAKNVVAELLVDRSQLVRGPNDRLREHLTCTEVLDEEMPWVVGDQSLVCDDFEMDDEYHY</sequence>
<dbReference type="EMBL" id="JAFJYH010000380">
    <property type="protein sequence ID" value="KAG4412415.1"/>
    <property type="molecule type" value="Genomic_DNA"/>
</dbReference>
<evidence type="ECO:0008006" key="4">
    <source>
        <dbReference type="Google" id="ProtNLM"/>
    </source>
</evidence>
<feature type="compositionally biased region" description="Polar residues" evidence="1">
    <location>
        <begin position="105"/>
        <end position="126"/>
    </location>
</feature>
<dbReference type="Proteomes" id="UP000664132">
    <property type="component" value="Unassembled WGS sequence"/>
</dbReference>